<evidence type="ECO:0000313" key="2">
    <source>
        <dbReference type="EMBL" id="TJZ96264.1"/>
    </source>
</evidence>
<proteinExistence type="predicted"/>
<sequence>MCVRSKTRARSVRSVGGYVTGTTGAVNLLFSEAEGRVPVPVTGVPEGTQALSVPVRRDGANRAPRNRRRLLDITEADLVAVAAQPAYRPPQHLGVRDLIWVLTVGRRSWATVVARFGAQSMDVALALVRCGGVVLRCDVDDDLEIVGPQRWYLSHSWALQAEELLQDLRGQRDPDEVRGELLALMEGVGELGRERELLIRCQTGSPLRVPAGTATATEAWSAYEAALRAASYWWPRHRAGQRMTAKALAGMALGGSKMWRPARQAAFENLVAISFDRALDEADVDIRVRGPLSWRIGPVAADASVANPWVALPAGALRLVGEVEYGAHGVFLVENSDTFERVCAMADITSQWLCIWGHGYVANQLVSLLQWLRPARLAIWGDLDADGIAIVDDLSRRLGRSVHAVGMDVELWRAGPYRQQKPGMYSKARALAARMAAEGPVDLRALAAVIAESGESVEQEPLHEKVLPDLDALLGRVPADG</sequence>
<evidence type="ECO:0000259" key="1">
    <source>
        <dbReference type="Pfam" id="PF09983"/>
    </source>
</evidence>
<reference evidence="2 3" key="1">
    <citation type="submission" date="2019-04" db="EMBL/GenBank/DDBJ databases">
        <title>Streptomyces oryziradicis sp. nov., a novel actinomycete isolated from rhizosphere soil of rice (Oryza sativa L.).</title>
        <authorList>
            <person name="Li C."/>
        </authorList>
    </citation>
    <scope>NUCLEOTIDE SEQUENCE [LARGE SCALE GENOMIC DNA]</scope>
    <source>
        <strain evidence="2 3">NEAU-C40</strain>
    </source>
</reference>
<accession>A0A4U0S781</accession>
<dbReference type="Pfam" id="PF09983">
    <property type="entry name" value="JetD_C"/>
    <property type="match status" value="1"/>
</dbReference>
<gene>
    <name evidence="2" type="ORF">FCI23_51230</name>
</gene>
<dbReference type="AlphaFoldDB" id="A0A4U0S781"/>
<dbReference type="Proteomes" id="UP000305778">
    <property type="component" value="Unassembled WGS sequence"/>
</dbReference>
<protein>
    <submittedName>
        <fullName evidence="2">DUF2399 domain-containing protein</fullName>
    </submittedName>
</protein>
<evidence type="ECO:0000313" key="3">
    <source>
        <dbReference type="Proteomes" id="UP000305778"/>
    </source>
</evidence>
<dbReference type="InterPro" id="IPR024534">
    <property type="entry name" value="JetD_C"/>
</dbReference>
<feature type="domain" description="Wadjet protein JetD C-terminal" evidence="1">
    <location>
        <begin position="321"/>
        <end position="462"/>
    </location>
</feature>
<dbReference type="OrthoDB" id="8527901at2"/>
<name>A0A4U0S781_9ACTN</name>
<comment type="caution">
    <text evidence="2">The sequence shown here is derived from an EMBL/GenBank/DDBJ whole genome shotgun (WGS) entry which is preliminary data.</text>
</comment>
<organism evidence="2 3">
    <name type="scientific">Actinacidiphila oryziradicis</name>
    <dbReference type="NCBI Taxonomy" id="2571141"/>
    <lineage>
        <taxon>Bacteria</taxon>
        <taxon>Bacillati</taxon>
        <taxon>Actinomycetota</taxon>
        <taxon>Actinomycetes</taxon>
        <taxon>Kitasatosporales</taxon>
        <taxon>Streptomycetaceae</taxon>
        <taxon>Actinacidiphila</taxon>
    </lineage>
</organism>
<keyword evidence="3" id="KW-1185">Reference proteome</keyword>
<dbReference type="EMBL" id="SUMC01000165">
    <property type="protein sequence ID" value="TJZ96264.1"/>
    <property type="molecule type" value="Genomic_DNA"/>
</dbReference>